<comment type="caution">
    <text evidence="1">The sequence shown here is derived from an EMBL/GenBank/DDBJ whole genome shotgun (WGS) entry which is preliminary data.</text>
</comment>
<organism evidence="1 2">
    <name type="scientific">Pararhodobacter aggregans</name>
    <dbReference type="NCBI Taxonomy" id="404875"/>
    <lineage>
        <taxon>Bacteria</taxon>
        <taxon>Pseudomonadati</taxon>
        <taxon>Pseudomonadota</taxon>
        <taxon>Alphaproteobacteria</taxon>
        <taxon>Rhodobacterales</taxon>
        <taxon>Paracoccaceae</taxon>
        <taxon>Pararhodobacter</taxon>
    </lineage>
</organism>
<accession>A0A2T7UWL2</accession>
<proteinExistence type="predicted"/>
<evidence type="ECO:0000313" key="1">
    <source>
        <dbReference type="EMBL" id="PVE48948.1"/>
    </source>
</evidence>
<gene>
    <name evidence="1" type="ORF">DDE23_00640</name>
</gene>
<sequence length="199" mass="23183">MTKRLFKFEGAHRTLWEIASMVGVARSTLFDRVTRQGLDIHEATTRPITPPHLKFKPKPPKVFEFRGQMMTLKEIAAVVDRHPNTVRRRIVNGHVLDGQELVDPYMEPHPLCRMIFYQGENLSVADWAKRTGIDRFTIYSRFYMGWDPIRAITTPIKATYQARTIRVRNRRTITRMVILTRNRRAIRRMVGAAYSSAVS</sequence>
<evidence type="ECO:0000313" key="2">
    <source>
        <dbReference type="Proteomes" id="UP000244810"/>
    </source>
</evidence>
<reference evidence="1 2" key="1">
    <citation type="journal article" date="2011" name="Syst. Appl. Microbiol.">
        <title>Defluviimonas denitrificans gen. nov., sp. nov., and Pararhodobacter aggregans gen. nov., sp. nov., non-phototrophic Rhodobacteraceae from the biofilter of a marine aquaculture.</title>
        <authorList>
            <person name="Foesel B.U."/>
            <person name="Drake H.L."/>
            <person name="Schramm A."/>
        </authorList>
    </citation>
    <scope>NUCLEOTIDE SEQUENCE [LARGE SCALE GENOMIC DNA]</scope>
    <source>
        <strain evidence="1 2">D1-19</strain>
    </source>
</reference>
<keyword evidence="2" id="KW-1185">Reference proteome</keyword>
<dbReference type="RefSeq" id="WP_107749454.1">
    <property type="nucleotide sequence ID" value="NZ_QBKF01000001.1"/>
</dbReference>
<name>A0A2T7UWL2_9RHOB</name>
<dbReference type="EMBL" id="QDDR01000001">
    <property type="protein sequence ID" value="PVE48948.1"/>
    <property type="molecule type" value="Genomic_DNA"/>
</dbReference>
<dbReference type="OrthoDB" id="7165636at2"/>
<dbReference type="Proteomes" id="UP000244810">
    <property type="component" value="Unassembled WGS sequence"/>
</dbReference>
<protein>
    <submittedName>
        <fullName evidence="1">Uncharacterized protein</fullName>
    </submittedName>
</protein>
<dbReference type="AlphaFoldDB" id="A0A2T7UWL2"/>